<keyword evidence="2" id="KW-1185">Reference proteome</keyword>
<reference evidence="1 2" key="1">
    <citation type="submission" date="2018-03" db="EMBL/GenBank/DDBJ databases">
        <title>Genomic Encyclopedia of Archaeal and Bacterial Type Strains, Phase II (KMG-II): from individual species to whole genera.</title>
        <authorList>
            <person name="Goeker M."/>
        </authorList>
    </citation>
    <scope>NUCLEOTIDE SEQUENCE [LARGE SCALE GENOMIC DNA]</scope>
    <source>
        <strain evidence="1 2">DSM 45211</strain>
    </source>
</reference>
<evidence type="ECO:0000313" key="1">
    <source>
        <dbReference type="EMBL" id="PSK93018.1"/>
    </source>
</evidence>
<organism evidence="1 2">
    <name type="scientific">Haloactinopolyspora alba</name>
    <dbReference type="NCBI Taxonomy" id="648780"/>
    <lineage>
        <taxon>Bacteria</taxon>
        <taxon>Bacillati</taxon>
        <taxon>Actinomycetota</taxon>
        <taxon>Actinomycetes</taxon>
        <taxon>Jiangellales</taxon>
        <taxon>Jiangellaceae</taxon>
        <taxon>Haloactinopolyspora</taxon>
    </lineage>
</organism>
<protein>
    <submittedName>
        <fullName evidence="1">Uncharacterized protein</fullName>
    </submittedName>
</protein>
<dbReference type="RefSeq" id="WP_106539950.1">
    <property type="nucleotide sequence ID" value="NZ_PYGE01000031.1"/>
</dbReference>
<proteinExistence type="predicted"/>
<dbReference type="AlphaFoldDB" id="A0A2P8D731"/>
<evidence type="ECO:0000313" key="2">
    <source>
        <dbReference type="Proteomes" id="UP000243528"/>
    </source>
</evidence>
<accession>A0A2P8D731</accession>
<dbReference type="EMBL" id="PYGE01000031">
    <property type="protein sequence ID" value="PSK93018.1"/>
    <property type="molecule type" value="Genomic_DNA"/>
</dbReference>
<gene>
    <name evidence="1" type="ORF">CLV30_13145</name>
</gene>
<name>A0A2P8D731_9ACTN</name>
<sequence>MRTAEIGEVLRRATGGDLCWWKPGEGGDVRDIQRAPYLLELRWELEPFDGEIPPVLTRLYFAEPEDYVELLLGLRFGTKDVRDPDSHDRQNDDIDVAERRRVEGRRWHWGLA</sequence>
<comment type="caution">
    <text evidence="1">The sequence shown here is derived from an EMBL/GenBank/DDBJ whole genome shotgun (WGS) entry which is preliminary data.</text>
</comment>
<dbReference type="Proteomes" id="UP000243528">
    <property type="component" value="Unassembled WGS sequence"/>
</dbReference>